<organism evidence="10 11">
    <name type="scientific">Phytophthora kernoviae 00238/432</name>
    <dbReference type="NCBI Taxonomy" id="1284355"/>
    <lineage>
        <taxon>Eukaryota</taxon>
        <taxon>Sar</taxon>
        <taxon>Stramenopiles</taxon>
        <taxon>Oomycota</taxon>
        <taxon>Peronosporomycetes</taxon>
        <taxon>Peronosporales</taxon>
        <taxon>Peronosporaceae</taxon>
        <taxon>Phytophthora</taxon>
    </lineage>
</organism>
<evidence type="ECO:0000256" key="2">
    <source>
        <dbReference type="ARBA" id="ARBA00004651"/>
    </source>
</evidence>
<evidence type="ECO:0000256" key="3">
    <source>
        <dbReference type="ARBA" id="ARBA00022475"/>
    </source>
</evidence>
<dbReference type="InterPro" id="IPR003691">
    <property type="entry name" value="FluC"/>
</dbReference>
<dbReference type="EMBL" id="AOFI03000087">
    <property type="protein sequence ID" value="KAF4321972.1"/>
    <property type="molecule type" value="Genomic_DNA"/>
</dbReference>
<feature type="transmembrane region" description="Helical" evidence="9">
    <location>
        <begin position="104"/>
        <end position="125"/>
    </location>
</feature>
<evidence type="ECO:0000256" key="7">
    <source>
        <dbReference type="ARBA" id="ARBA00035120"/>
    </source>
</evidence>
<feature type="transmembrane region" description="Helical" evidence="9">
    <location>
        <begin position="6"/>
        <end position="26"/>
    </location>
</feature>
<keyword evidence="6 9" id="KW-0472">Membrane</keyword>
<dbReference type="GO" id="GO:0005886">
    <property type="term" value="C:plasma membrane"/>
    <property type="evidence" value="ECO:0007669"/>
    <property type="project" value="UniProtKB-SubCell"/>
</dbReference>
<evidence type="ECO:0000256" key="9">
    <source>
        <dbReference type="SAM" id="Phobius"/>
    </source>
</evidence>
<comment type="subcellular location">
    <subcellularLocation>
        <location evidence="2">Cell membrane</location>
        <topology evidence="2">Multi-pass membrane protein</topology>
    </subcellularLocation>
</comment>
<dbReference type="HAMAP" id="MF_00454">
    <property type="entry name" value="FluC"/>
    <property type="match status" value="1"/>
</dbReference>
<comment type="function">
    <text evidence="1">Fluoride channel required for the rapid expulsion of cytoplasmic fluoride.</text>
</comment>
<feature type="transmembrane region" description="Helical" evidence="9">
    <location>
        <begin position="38"/>
        <end position="59"/>
    </location>
</feature>
<evidence type="ECO:0008006" key="12">
    <source>
        <dbReference type="Google" id="ProtNLM"/>
    </source>
</evidence>
<keyword evidence="4 9" id="KW-0812">Transmembrane</keyword>
<dbReference type="GO" id="GO:1903425">
    <property type="term" value="F:fluoride transmembrane transporter activity"/>
    <property type="evidence" value="ECO:0007669"/>
    <property type="project" value="TreeGrafter"/>
</dbReference>
<protein>
    <recommendedName>
        <fullName evidence="12">Fluoride ion transporter CrcB</fullName>
    </recommendedName>
</protein>
<accession>A0A8J4SG59</accession>
<dbReference type="AlphaFoldDB" id="A0A8J4SG59"/>
<dbReference type="NCBIfam" id="TIGR00494">
    <property type="entry name" value="crcB"/>
    <property type="match status" value="1"/>
</dbReference>
<name>A0A8J4SG59_9STRA</name>
<keyword evidence="3" id="KW-1003">Cell membrane</keyword>
<dbReference type="PANTHER" id="PTHR28259:SF1">
    <property type="entry name" value="FLUORIDE EXPORT PROTEIN 1-RELATED"/>
    <property type="match status" value="1"/>
</dbReference>
<dbReference type="Pfam" id="PF02537">
    <property type="entry name" value="CRCB"/>
    <property type="match status" value="1"/>
</dbReference>
<reference evidence="10" key="2">
    <citation type="submission" date="2020-02" db="EMBL/GenBank/DDBJ databases">
        <authorList>
            <person name="Studholme D.J."/>
        </authorList>
    </citation>
    <scope>NUCLEOTIDE SEQUENCE</scope>
    <source>
        <strain evidence="10">00238/432</strain>
    </source>
</reference>
<comment type="similarity">
    <text evidence="7">Belongs to the fluoride channel Fluc/FEX (TC 1.A.43) family.</text>
</comment>
<dbReference type="PANTHER" id="PTHR28259">
    <property type="entry name" value="FLUORIDE EXPORT PROTEIN 1-RELATED"/>
    <property type="match status" value="1"/>
</dbReference>
<comment type="catalytic activity">
    <reaction evidence="8">
        <text>fluoride(in) = fluoride(out)</text>
        <dbReference type="Rhea" id="RHEA:76159"/>
        <dbReference type="ChEBI" id="CHEBI:17051"/>
    </reaction>
    <physiologicalReaction direction="left-to-right" evidence="8">
        <dbReference type="Rhea" id="RHEA:76160"/>
    </physiologicalReaction>
</comment>
<reference evidence="10" key="1">
    <citation type="journal article" date="2015" name="Genom Data">
        <title>Draft genome sequences of Phytophthora kernoviae and Phytophthora ramorum lineage EU2 from Scotland.</title>
        <authorList>
            <person name="Sambles C."/>
            <person name="Schlenzig A."/>
            <person name="O'Neill P."/>
            <person name="Grant M."/>
            <person name="Studholme D.J."/>
        </authorList>
    </citation>
    <scope>NUCLEOTIDE SEQUENCE</scope>
    <source>
        <strain evidence="10">00238/432</strain>
    </source>
</reference>
<evidence type="ECO:0000256" key="4">
    <source>
        <dbReference type="ARBA" id="ARBA00022692"/>
    </source>
</evidence>
<keyword evidence="5 9" id="KW-1133">Transmembrane helix</keyword>
<evidence type="ECO:0000256" key="8">
    <source>
        <dbReference type="ARBA" id="ARBA00035585"/>
    </source>
</evidence>
<gene>
    <name evidence="10" type="ORF">G195_004869</name>
</gene>
<sequence>MKEIFYIGIGGILGTLCRYGVQLWILGRWISGSLGTAFPWGTWVINITGSLLLGLLYGWHQSASISDGIWMIWGTGFCGAYTTFSTFGYETLGLLGQERYSRAILYVMSSVLLGVAASFAGVWLIA</sequence>
<evidence type="ECO:0000256" key="1">
    <source>
        <dbReference type="ARBA" id="ARBA00002598"/>
    </source>
</evidence>
<feature type="transmembrane region" description="Helical" evidence="9">
    <location>
        <begin position="71"/>
        <end position="92"/>
    </location>
</feature>
<evidence type="ECO:0000313" key="11">
    <source>
        <dbReference type="Proteomes" id="UP000702964"/>
    </source>
</evidence>
<evidence type="ECO:0000313" key="10">
    <source>
        <dbReference type="EMBL" id="KAF4321972.1"/>
    </source>
</evidence>
<comment type="caution">
    <text evidence="10">The sequence shown here is derived from an EMBL/GenBank/DDBJ whole genome shotgun (WGS) entry which is preliminary data.</text>
</comment>
<proteinExistence type="inferred from homology"/>
<evidence type="ECO:0000256" key="6">
    <source>
        <dbReference type="ARBA" id="ARBA00023136"/>
    </source>
</evidence>
<evidence type="ECO:0000256" key="5">
    <source>
        <dbReference type="ARBA" id="ARBA00022989"/>
    </source>
</evidence>
<dbReference type="Proteomes" id="UP000702964">
    <property type="component" value="Unassembled WGS sequence"/>
</dbReference>